<comment type="caution">
    <text evidence="1">The sequence shown here is derived from an EMBL/GenBank/DDBJ whole genome shotgun (WGS) entry which is preliminary data.</text>
</comment>
<dbReference type="EMBL" id="WOAA01000031">
    <property type="protein sequence ID" value="MUG68647.1"/>
    <property type="molecule type" value="Genomic_DNA"/>
</dbReference>
<evidence type="ECO:0000313" key="1">
    <source>
        <dbReference type="EMBL" id="MUG68647.1"/>
    </source>
</evidence>
<proteinExistence type="predicted"/>
<accession>A0ABW9T6X9</accession>
<keyword evidence="2" id="KW-1185">Reference proteome</keyword>
<dbReference type="RefSeq" id="WP_155619015.1">
    <property type="nucleotide sequence ID" value="NZ_WOAA01000031.1"/>
</dbReference>
<name>A0ABW9T6X9_9BACL</name>
<evidence type="ECO:0008006" key="3">
    <source>
        <dbReference type="Google" id="ProtNLM"/>
    </source>
</evidence>
<organism evidence="1 2">
    <name type="scientific">Paenibacillus campinasensis</name>
    <dbReference type="NCBI Taxonomy" id="66347"/>
    <lineage>
        <taxon>Bacteria</taxon>
        <taxon>Bacillati</taxon>
        <taxon>Bacillota</taxon>
        <taxon>Bacilli</taxon>
        <taxon>Bacillales</taxon>
        <taxon>Paenibacillaceae</taxon>
        <taxon>Paenibacillus</taxon>
    </lineage>
</organism>
<sequence length="123" mass="13539">MVLRNFPVFGGTARVGEQEVPILPNDDGLIFSSHGWPAGQRNIEVEYEAGYTLPGEETSEQPRTLPEVVEMACMFTMQGMLSQPAGNIQSERVGDVSVTYRDVDAALPLTARNLLVPYVGRWV</sequence>
<protein>
    <recommendedName>
        <fullName evidence="3">Phage gp6-like head-tail connector protein</fullName>
    </recommendedName>
</protein>
<gene>
    <name evidence="1" type="ORF">GNP94_22000</name>
</gene>
<evidence type="ECO:0000313" key="2">
    <source>
        <dbReference type="Proteomes" id="UP000435177"/>
    </source>
</evidence>
<reference evidence="1 2" key="1">
    <citation type="submission" date="2019-11" db="EMBL/GenBank/DDBJ databases">
        <title>Draft genome sequences of five Paenibacillus species of dairy origin.</title>
        <authorList>
            <person name="Olajide A.M."/>
            <person name="Chen S."/>
            <person name="Lapointe G."/>
        </authorList>
    </citation>
    <scope>NUCLEOTIDE SEQUENCE [LARGE SCALE GENOMIC DNA]</scope>
    <source>
        <strain evidence="1 2">3CS1</strain>
    </source>
</reference>
<dbReference type="Proteomes" id="UP000435177">
    <property type="component" value="Unassembled WGS sequence"/>
</dbReference>